<evidence type="ECO:0000313" key="1">
    <source>
        <dbReference type="EMBL" id="SMC60124.1"/>
    </source>
</evidence>
<dbReference type="EMBL" id="FWXT01000001">
    <property type="protein sequence ID" value="SMC60124.1"/>
    <property type="molecule type" value="Genomic_DNA"/>
</dbReference>
<organism evidence="1 2">
    <name type="scientific">Pedobacter africanus</name>
    <dbReference type="NCBI Taxonomy" id="151894"/>
    <lineage>
        <taxon>Bacteria</taxon>
        <taxon>Pseudomonadati</taxon>
        <taxon>Bacteroidota</taxon>
        <taxon>Sphingobacteriia</taxon>
        <taxon>Sphingobacteriales</taxon>
        <taxon>Sphingobacteriaceae</taxon>
        <taxon>Pedobacter</taxon>
    </lineage>
</organism>
<evidence type="ECO:0000313" key="2">
    <source>
        <dbReference type="Proteomes" id="UP000192756"/>
    </source>
</evidence>
<dbReference type="RefSeq" id="WP_144008879.1">
    <property type="nucleotide sequence ID" value="NZ_FWXT01000001.1"/>
</dbReference>
<sequence length="214" mass="24527">MKRITLGVILLVSGMMWACSPITRVTGSWVDSGAKGKMLGGQTVFITSLTRNIKVRTELENGFTALLSQKNVRTVKGNEYFNPEFYKKIPPEKQLLSKIKNSGANYIMTISMIDKNSETRYVPGTRGYAPFPYYRWYGGFYSYYNYWGPMFYEPGYYVTDKTYFMETNLYDIDSNKLIWSAQSQTVNPGSIDNFVNTYPKVLVDQLVKDGLLPM</sequence>
<dbReference type="STRING" id="151894.SAMN04488524_1422"/>
<dbReference type="AlphaFoldDB" id="A0A1W2AHN1"/>
<dbReference type="OrthoDB" id="6078026at2"/>
<accession>A0A1W2AHN1</accession>
<evidence type="ECO:0008006" key="3">
    <source>
        <dbReference type="Google" id="ProtNLM"/>
    </source>
</evidence>
<reference evidence="2" key="1">
    <citation type="submission" date="2017-04" db="EMBL/GenBank/DDBJ databases">
        <authorList>
            <person name="Varghese N."/>
            <person name="Submissions S."/>
        </authorList>
    </citation>
    <scope>NUCLEOTIDE SEQUENCE [LARGE SCALE GENOMIC DNA]</scope>
    <source>
        <strain evidence="2">DSM 12126</strain>
    </source>
</reference>
<dbReference type="Proteomes" id="UP000192756">
    <property type="component" value="Unassembled WGS sequence"/>
</dbReference>
<gene>
    <name evidence="1" type="ORF">SAMN04488524_1422</name>
</gene>
<name>A0A1W2AHN1_9SPHI</name>
<keyword evidence="2" id="KW-1185">Reference proteome</keyword>
<protein>
    <recommendedName>
        <fullName evidence="3">DUF4136 domain-containing protein</fullName>
    </recommendedName>
</protein>
<proteinExistence type="predicted"/>